<proteinExistence type="predicted"/>
<dbReference type="AlphaFoldDB" id="A0A0D1JYF1"/>
<protein>
    <submittedName>
        <fullName evidence="1">Tail tape measure protein</fullName>
    </submittedName>
</protein>
<comment type="caution">
    <text evidence="1">The sequence shown here is derived from an EMBL/GenBank/DDBJ whole genome shotgun (WGS) entry which is preliminary data.</text>
</comment>
<evidence type="ECO:0000313" key="1">
    <source>
        <dbReference type="EMBL" id="KIU26253.1"/>
    </source>
</evidence>
<feature type="non-terminal residue" evidence="1">
    <location>
        <position position="82"/>
    </location>
</feature>
<dbReference type="PATRIC" id="fig|1549858.7.peg.4032"/>
<dbReference type="EMBL" id="JXTP01000084">
    <property type="protein sequence ID" value="KIU26253.1"/>
    <property type="molecule type" value="Genomic_DNA"/>
</dbReference>
<reference evidence="1 2" key="1">
    <citation type="submission" date="2015-01" db="EMBL/GenBank/DDBJ databases">
        <title>Genome of Sphingomonas taxi strain 30a.</title>
        <authorList>
            <person name="Eevers N."/>
            <person name="Van Hamme J."/>
            <person name="Bottos E."/>
            <person name="Weyens N."/>
            <person name="Vangronsveld J."/>
        </authorList>
    </citation>
    <scope>NUCLEOTIDE SEQUENCE [LARGE SCALE GENOMIC DNA]</scope>
    <source>
        <strain evidence="1 2">30a</strain>
    </source>
</reference>
<accession>A0A0D1JYF1</accession>
<organism evidence="1 2">
    <name type="scientific">Sphingomonas melonis</name>
    <dbReference type="NCBI Taxonomy" id="152682"/>
    <lineage>
        <taxon>Bacteria</taxon>
        <taxon>Pseudomonadati</taxon>
        <taxon>Pseudomonadota</taxon>
        <taxon>Alphaproteobacteria</taxon>
        <taxon>Sphingomonadales</taxon>
        <taxon>Sphingomonadaceae</taxon>
        <taxon>Sphingomonas</taxon>
    </lineage>
</organism>
<evidence type="ECO:0000313" key="2">
    <source>
        <dbReference type="Proteomes" id="UP000033203"/>
    </source>
</evidence>
<gene>
    <name evidence="1" type="ORF">SR41_15550</name>
</gene>
<dbReference type="Proteomes" id="UP000033203">
    <property type="component" value="Unassembled WGS sequence"/>
</dbReference>
<name>A0A0D1JYF1_9SPHN</name>
<sequence length="82" mass="8593">MDEVERMAVGVRADTAGFAREVETMRSTLEGELGAGADRAGRSIERALLRAARTGQFGFDDLKATALGVLAEIARAAVRGGV</sequence>